<comment type="subcellular location">
    <subcellularLocation>
        <location evidence="1">Membrane</location>
        <topology evidence="1">Multi-pass membrane protein</topology>
    </subcellularLocation>
</comment>
<dbReference type="PANTHER" id="PTHR43791">
    <property type="entry name" value="PERMEASE-RELATED"/>
    <property type="match status" value="1"/>
</dbReference>
<dbReference type="GeneID" id="85473333"/>
<protein>
    <submittedName>
        <fullName evidence="7">Inner membrane transport protein yfaV</fullName>
    </submittedName>
</protein>
<dbReference type="RefSeq" id="XP_060440423.1">
    <property type="nucleotide sequence ID" value="XM_060588471.1"/>
</dbReference>
<feature type="transmembrane region" description="Helical" evidence="6">
    <location>
        <begin position="330"/>
        <end position="349"/>
    </location>
</feature>
<evidence type="ECO:0000313" key="8">
    <source>
        <dbReference type="Proteomes" id="UP001243989"/>
    </source>
</evidence>
<dbReference type="Gene3D" id="1.20.1250.20">
    <property type="entry name" value="MFS general substrate transporter like domains"/>
    <property type="match status" value="2"/>
</dbReference>
<dbReference type="AlphaFoldDB" id="A0AAI9ZH05"/>
<keyword evidence="8" id="KW-1185">Reference proteome</keyword>
<evidence type="ECO:0000313" key="7">
    <source>
        <dbReference type="EMBL" id="KAK1624428.1"/>
    </source>
</evidence>
<evidence type="ECO:0000256" key="6">
    <source>
        <dbReference type="SAM" id="Phobius"/>
    </source>
</evidence>
<accession>A0AAI9ZH05</accession>
<comment type="caution">
    <text evidence="7">The sequence shown here is derived from an EMBL/GenBank/DDBJ whole genome shotgun (WGS) entry which is preliminary data.</text>
</comment>
<dbReference type="FunFam" id="1.20.1250.20:FF:000364">
    <property type="entry name" value="MFS general substrate transporter"/>
    <property type="match status" value="1"/>
</dbReference>
<keyword evidence="4 6" id="KW-1133">Transmembrane helix</keyword>
<evidence type="ECO:0000256" key="4">
    <source>
        <dbReference type="ARBA" id="ARBA00022989"/>
    </source>
</evidence>
<feature type="transmembrane region" description="Helical" evidence="6">
    <location>
        <begin position="174"/>
        <end position="189"/>
    </location>
</feature>
<dbReference type="FunFam" id="1.20.1250.20:FF:000566">
    <property type="entry name" value="Uncharacterized protein"/>
    <property type="match status" value="1"/>
</dbReference>
<organism evidence="7 8">
    <name type="scientific">Colletotrichum phormii</name>
    <dbReference type="NCBI Taxonomy" id="359342"/>
    <lineage>
        <taxon>Eukaryota</taxon>
        <taxon>Fungi</taxon>
        <taxon>Dikarya</taxon>
        <taxon>Ascomycota</taxon>
        <taxon>Pezizomycotina</taxon>
        <taxon>Sordariomycetes</taxon>
        <taxon>Hypocreomycetidae</taxon>
        <taxon>Glomerellales</taxon>
        <taxon>Glomerellaceae</taxon>
        <taxon>Colletotrichum</taxon>
        <taxon>Colletotrichum acutatum species complex</taxon>
    </lineage>
</organism>
<evidence type="ECO:0000256" key="2">
    <source>
        <dbReference type="ARBA" id="ARBA00022448"/>
    </source>
</evidence>
<reference evidence="7" key="1">
    <citation type="submission" date="2021-06" db="EMBL/GenBank/DDBJ databases">
        <title>Comparative genomics, transcriptomics and evolutionary studies reveal genomic signatures of adaptation to plant cell wall in hemibiotrophic fungi.</title>
        <authorList>
            <consortium name="DOE Joint Genome Institute"/>
            <person name="Baroncelli R."/>
            <person name="Diaz J.F."/>
            <person name="Benocci T."/>
            <person name="Peng M."/>
            <person name="Battaglia E."/>
            <person name="Haridas S."/>
            <person name="Andreopoulos W."/>
            <person name="Labutti K."/>
            <person name="Pangilinan J."/>
            <person name="Floch G.L."/>
            <person name="Makela M.R."/>
            <person name="Henrissat B."/>
            <person name="Grigoriev I.V."/>
            <person name="Crouch J.A."/>
            <person name="De Vries R.P."/>
            <person name="Sukno S.A."/>
            <person name="Thon M.R."/>
        </authorList>
    </citation>
    <scope>NUCLEOTIDE SEQUENCE</scope>
    <source>
        <strain evidence="7">CBS 102054</strain>
    </source>
</reference>
<feature type="transmembrane region" description="Helical" evidence="6">
    <location>
        <begin position="302"/>
        <end position="324"/>
    </location>
</feature>
<keyword evidence="3 6" id="KW-0812">Transmembrane</keyword>
<feature type="transmembrane region" description="Helical" evidence="6">
    <location>
        <begin position="403"/>
        <end position="424"/>
    </location>
</feature>
<dbReference type="PANTHER" id="PTHR43791:SF54">
    <property type="entry name" value="MAJOR FACILITATOR SUPERFAMILY (MFS) PROFILE DOMAIN-CONTAINING PROTEIN-RELATED"/>
    <property type="match status" value="1"/>
</dbReference>
<proteinExistence type="predicted"/>
<feature type="transmembrane region" description="Helical" evidence="6">
    <location>
        <begin position="100"/>
        <end position="118"/>
    </location>
</feature>
<sequence>MSTTDKPEISFVDDRDDDTRSDSEKALVVRIIDDVRALGLSEDDVEFYANFTPEQRKTTIRKVDVRLVPMLAVLYLISHLDRANIGNAKIEGLAKDLGLSGVQWNIALSVFFVPYVLLEVPSNIILKKFNRPSVYLGTLVTIWGVIMTCVFEAGFYPGAVYLCTFWYLPRDLEGIFTVGLGIATFFFLIDRPSLSGKWLTPEEIRFLEIQHFIKQGGRFQDEKQEDKFKWHDLKAVVTNWRLYMQAWTLLATSACSYGTKFTLPTITKAMGFNNTAAQLMTVPPYFCGAASAIFFARLSDRYYWRMPFVAIPMGLITIGYGVIISFKGDLSGNIAGAMVGFIITCMGIYPIQPAGSSWAANNLAPASRRAIGVAFNICVGNIAGIIGSYMYLDNEKPKYYTGFGLSLAFGGSGLIVALLLEWSYKWGNDRKAKMSEEEIGAKYTEQQLMDNGLQEPSL</sequence>
<keyword evidence="2" id="KW-0813">Transport</keyword>
<gene>
    <name evidence="7" type="ORF">BDP81DRAFT_398518</name>
</gene>
<dbReference type="EMBL" id="JAHMHQ010000024">
    <property type="protein sequence ID" value="KAK1624428.1"/>
    <property type="molecule type" value="Genomic_DNA"/>
</dbReference>
<evidence type="ECO:0000256" key="3">
    <source>
        <dbReference type="ARBA" id="ARBA00022692"/>
    </source>
</evidence>
<evidence type="ECO:0000256" key="1">
    <source>
        <dbReference type="ARBA" id="ARBA00004141"/>
    </source>
</evidence>
<dbReference type="Proteomes" id="UP001243989">
    <property type="component" value="Unassembled WGS sequence"/>
</dbReference>
<dbReference type="InterPro" id="IPR036259">
    <property type="entry name" value="MFS_trans_sf"/>
</dbReference>
<name>A0AAI9ZH05_9PEZI</name>
<dbReference type="InterPro" id="IPR011701">
    <property type="entry name" value="MFS"/>
</dbReference>
<dbReference type="Pfam" id="PF07690">
    <property type="entry name" value="MFS_1"/>
    <property type="match status" value="1"/>
</dbReference>
<keyword evidence="5 6" id="KW-0472">Membrane</keyword>
<dbReference type="GO" id="GO:0022857">
    <property type="term" value="F:transmembrane transporter activity"/>
    <property type="evidence" value="ECO:0007669"/>
    <property type="project" value="InterPro"/>
</dbReference>
<feature type="transmembrane region" description="Helical" evidence="6">
    <location>
        <begin position="370"/>
        <end position="391"/>
    </location>
</feature>
<dbReference type="GO" id="GO:0016020">
    <property type="term" value="C:membrane"/>
    <property type="evidence" value="ECO:0007669"/>
    <property type="project" value="UniProtKB-SubCell"/>
</dbReference>
<evidence type="ECO:0000256" key="5">
    <source>
        <dbReference type="ARBA" id="ARBA00023136"/>
    </source>
</evidence>
<dbReference type="SUPFAM" id="SSF103473">
    <property type="entry name" value="MFS general substrate transporter"/>
    <property type="match status" value="1"/>
</dbReference>
<feature type="transmembrane region" description="Helical" evidence="6">
    <location>
        <begin position="139"/>
        <end position="168"/>
    </location>
</feature>